<reference evidence="8" key="1">
    <citation type="submission" date="2023-08" db="EMBL/GenBank/DDBJ databases">
        <title>Rhodospirillaceae gen. nov., a novel taxon isolated from the Yangtze River Yuezi River estuary sludge.</title>
        <authorList>
            <person name="Ruan L."/>
        </authorList>
    </citation>
    <scope>NUCLEOTIDE SEQUENCE [LARGE SCALE GENOMIC DNA]</scope>
    <source>
        <strain evidence="8">R-7</strain>
    </source>
</reference>
<evidence type="ECO:0000256" key="1">
    <source>
        <dbReference type="ARBA" id="ARBA00006432"/>
    </source>
</evidence>
<dbReference type="Pfam" id="PF13193">
    <property type="entry name" value="AMP-binding_C"/>
    <property type="match status" value="1"/>
</dbReference>
<dbReference type="Pfam" id="PF00501">
    <property type="entry name" value="AMP-binding"/>
    <property type="match status" value="1"/>
</dbReference>
<sequence length="543" mass="58839">MEKYVTGLEKRPANYEPLTPISFLERSALVYPNGRAIIDGNGAEEGRVITYGDMFRRCRQAADALRKAGVGSLDTVSVLAPNSIAMLEMHFAAPMAGAVLNAINFRLDAPTVAFILEHAETKVFMFDAELAPVARAALAEVKRKLTVVEIAAPKHAASGDFIEYEAFIGAGDPEGRIDWPEDEWRAISLNYTSGTTGNPKGVVCHHRGAYLNALGQGMAGRLGPDSVYLWTLPMFHCNGWTYTWGVTAAGGTHVVQRAIVPAEIFEKIERHGVTHLCGAPTVLGMLAFAPGSETRRLKQKVTIMTGGAAPTSTVIGAMERMGFQVIHAYGLTETYGPASLCEMQPEWHDLELPEKAKLMARQGVRYVTSAGLTVIDPDTGATMPADGESMGEIAIRGNTVMMGYLKNPEASNAVFKGGWFRSGDLGVLHPDGYVEVKDRSKDIIISGGENISSLEIEEILSRHPAVREVAVVAKPDSHWGETPCAYVALKEGVAAPSADDLKAWCKEHMAGFKRPHYIVFGELPKTVTGKVQKYVLREKAKEV</sequence>
<dbReference type="CDD" id="cd12118">
    <property type="entry name" value="ttLC_FACS_AEE21_like"/>
    <property type="match status" value="1"/>
</dbReference>
<dbReference type="NCBIfam" id="NF006020">
    <property type="entry name" value="PRK08162.1"/>
    <property type="match status" value="1"/>
</dbReference>
<dbReference type="InterPro" id="IPR045851">
    <property type="entry name" value="AMP-bd_C_sf"/>
</dbReference>
<dbReference type="PANTHER" id="PTHR43859">
    <property type="entry name" value="ACYL-ACTIVATING ENZYME"/>
    <property type="match status" value="1"/>
</dbReference>
<proteinExistence type="inferred from homology"/>
<dbReference type="Proteomes" id="UP001230156">
    <property type="component" value="Unassembled WGS sequence"/>
</dbReference>
<feature type="domain" description="AMP-dependent synthetase/ligase" evidence="5">
    <location>
        <begin position="24"/>
        <end position="405"/>
    </location>
</feature>
<keyword evidence="8" id="KW-1185">Reference proteome</keyword>
<keyword evidence="4" id="KW-0443">Lipid metabolism</keyword>
<protein>
    <submittedName>
        <fullName evidence="7">AMP-binding protein</fullName>
    </submittedName>
</protein>
<accession>A0ABU0YN76</accession>
<dbReference type="PANTHER" id="PTHR43859:SF4">
    <property type="entry name" value="BUTANOATE--COA LIGASE AAE1-RELATED"/>
    <property type="match status" value="1"/>
</dbReference>
<evidence type="ECO:0000259" key="5">
    <source>
        <dbReference type="Pfam" id="PF00501"/>
    </source>
</evidence>
<comment type="caution">
    <text evidence="7">The sequence shown here is derived from an EMBL/GenBank/DDBJ whole genome shotgun (WGS) entry which is preliminary data.</text>
</comment>
<name>A0ABU0YN76_9PROT</name>
<evidence type="ECO:0000313" key="8">
    <source>
        <dbReference type="Proteomes" id="UP001230156"/>
    </source>
</evidence>
<dbReference type="InterPro" id="IPR000873">
    <property type="entry name" value="AMP-dep_synth/lig_dom"/>
</dbReference>
<dbReference type="RefSeq" id="WP_379955694.1">
    <property type="nucleotide sequence ID" value="NZ_JAUYVI010000003.1"/>
</dbReference>
<organism evidence="7 8">
    <name type="scientific">Dongia sedimenti</name>
    <dbReference type="NCBI Taxonomy" id="3064282"/>
    <lineage>
        <taxon>Bacteria</taxon>
        <taxon>Pseudomonadati</taxon>
        <taxon>Pseudomonadota</taxon>
        <taxon>Alphaproteobacteria</taxon>
        <taxon>Rhodospirillales</taxon>
        <taxon>Dongiaceae</taxon>
        <taxon>Dongia</taxon>
    </lineage>
</organism>
<feature type="domain" description="AMP-binding enzyme C-terminal" evidence="6">
    <location>
        <begin position="455"/>
        <end position="530"/>
    </location>
</feature>
<comment type="similarity">
    <text evidence="1">Belongs to the ATP-dependent AMP-binding enzyme family.</text>
</comment>
<dbReference type="Gene3D" id="3.40.50.12780">
    <property type="entry name" value="N-terminal domain of ligase-like"/>
    <property type="match status" value="1"/>
</dbReference>
<gene>
    <name evidence="7" type="ORF">Q8A70_11235</name>
</gene>
<evidence type="ECO:0000313" key="7">
    <source>
        <dbReference type="EMBL" id="MDQ7248243.1"/>
    </source>
</evidence>
<dbReference type="InterPro" id="IPR042099">
    <property type="entry name" value="ANL_N_sf"/>
</dbReference>
<dbReference type="InterPro" id="IPR025110">
    <property type="entry name" value="AMP-bd_C"/>
</dbReference>
<evidence type="ECO:0000256" key="3">
    <source>
        <dbReference type="ARBA" id="ARBA00022832"/>
    </source>
</evidence>
<keyword evidence="3" id="KW-0276">Fatty acid metabolism</keyword>
<keyword evidence="2" id="KW-0436">Ligase</keyword>
<evidence type="ECO:0000256" key="2">
    <source>
        <dbReference type="ARBA" id="ARBA00022598"/>
    </source>
</evidence>
<dbReference type="SUPFAM" id="SSF56801">
    <property type="entry name" value="Acetyl-CoA synthetase-like"/>
    <property type="match status" value="1"/>
</dbReference>
<dbReference type="EMBL" id="JAUYVI010000003">
    <property type="protein sequence ID" value="MDQ7248243.1"/>
    <property type="molecule type" value="Genomic_DNA"/>
</dbReference>
<dbReference type="Gene3D" id="3.30.300.30">
    <property type="match status" value="1"/>
</dbReference>
<evidence type="ECO:0000256" key="4">
    <source>
        <dbReference type="ARBA" id="ARBA00023098"/>
    </source>
</evidence>
<evidence type="ECO:0000259" key="6">
    <source>
        <dbReference type="Pfam" id="PF13193"/>
    </source>
</evidence>